<reference evidence="9 10" key="1">
    <citation type="submission" date="2016-10" db="EMBL/GenBank/DDBJ databases">
        <authorList>
            <person name="de Groot N.N."/>
        </authorList>
    </citation>
    <scope>NUCLEOTIDE SEQUENCE [LARGE SCALE GENOMIC DNA]</scope>
    <source>
        <strain evidence="9 10">DSM 25186</strain>
    </source>
</reference>
<evidence type="ECO:0000256" key="1">
    <source>
        <dbReference type="ARBA" id="ARBA00006566"/>
    </source>
</evidence>
<evidence type="ECO:0000259" key="6">
    <source>
        <dbReference type="Pfam" id="PF00288"/>
    </source>
</evidence>
<dbReference type="GO" id="GO:0004335">
    <property type="term" value="F:galactokinase activity"/>
    <property type="evidence" value="ECO:0007669"/>
    <property type="project" value="InterPro"/>
</dbReference>
<gene>
    <name evidence="9" type="ORF">SAMN05421823_105163</name>
</gene>
<evidence type="ECO:0000256" key="5">
    <source>
        <dbReference type="ARBA" id="ARBA00023144"/>
    </source>
</evidence>
<keyword evidence="10" id="KW-1185">Reference proteome</keyword>
<keyword evidence="3 9" id="KW-0418">Kinase</keyword>
<dbReference type="InterPro" id="IPR006206">
    <property type="entry name" value="Mevalonate/galactokinase"/>
</dbReference>
<dbReference type="SUPFAM" id="SSF55060">
    <property type="entry name" value="GHMP Kinase, C-terminal domain"/>
    <property type="match status" value="1"/>
</dbReference>
<feature type="domain" description="GHMP kinase N-terminal" evidence="6">
    <location>
        <begin position="78"/>
        <end position="167"/>
    </location>
</feature>
<dbReference type="PANTHER" id="PTHR10457:SF7">
    <property type="entry name" value="GALACTOKINASE-RELATED"/>
    <property type="match status" value="1"/>
</dbReference>
<dbReference type="AlphaFoldDB" id="A0A1G9J1A7"/>
<dbReference type="STRING" id="1075417.SAMN05421823_105163"/>
<evidence type="ECO:0000256" key="3">
    <source>
        <dbReference type="ARBA" id="ARBA00022777"/>
    </source>
</evidence>
<dbReference type="EMBL" id="FNFO01000005">
    <property type="protein sequence ID" value="SDL30904.1"/>
    <property type="molecule type" value="Genomic_DNA"/>
</dbReference>
<dbReference type="PANTHER" id="PTHR10457">
    <property type="entry name" value="MEVALONATE KINASE/GALACTOKINASE"/>
    <property type="match status" value="1"/>
</dbReference>
<keyword evidence="3 9" id="KW-0808">Transferase</keyword>
<evidence type="ECO:0000256" key="2">
    <source>
        <dbReference type="ARBA" id="ARBA00022741"/>
    </source>
</evidence>
<dbReference type="PRINTS" id="PR00473">
    <property type="entry name" value="GALCTOKINASE"/>
</dbReference>
<dbReference type="Gene3D" id="3.30.70.890">
    <property type="entry name" value="GHMP kinase, C-terminal domain"/>
    <property type="match status" value="1"/>
</dbReference>
<organism evidence="9 10">
    <name type="scientific">Catalinimonas alkaloidigena</name>
    <dbReference type="NCBI Taxonomy" id="1075417"/>
    <lineage>
        <taxon>Bacteria</taxon>
        <taxon>Pseudomonadati</taxon>
        <taxon>Bacteroidota</taxon>
        <taxon>Cytophagia</taxon>
        <taxon>Cytophagales</taxon>
        <taxon>Catalimonadaceae</taxon>
        <taxon>Catalinimonas</taxon>
    </lineage>
</organism>
<evidence type="ECO:0000256" key="4">
    <source>
        <dbReference type="ARBA" id="ARBA00022840"/>
    </source>
</evidence>
<protein>
    <submittedName>
        <fullName evidence="9">Galactokinase</fullName>
    </submittedName>
</protein>
<dbReference type="Pfam" id="PF08544">
    <property type="entry name" value="GHMP_kinases_C"/>
    <property type="match status" value="1"/>
</dbReference>
<feature type="domain" description="GHMP kinase C-terminal" evidence="7">
    <location>
        <begin position="282"/>
        <end position="349"/>
    </location>
</feature>
<dbReference type="SUPFAM" id="SSF54211">
    <property type="entry name" value="Ribosomal protein S5 domain 2-like"/>
    <property type="match status" value="1"/>
</dbReference>
<keyword evidence="5" id="KW-0119">Carbohydrate metabolism</keyword>
<dbReference type="PRINTS" id="PR00959">
    <property type="entry name" value="MEVGALKINASE"/>
</dbReference>
<dbReference type="Pfam" id="PF00288">
    <property type="entry name" value="GHMP_kinases_N"/>
    <property type="match status" value="1"/>
</dbReference>
<comment type="similarity">
    <text evidence="1">Belongs to the GHMP kinase family. GalK subfamily.</text>
</comment>
<dbReference type="Pfam" id="PF10509">
    <property type="entry name" value="GalKase_gal_bdg"/>
    <property type="match status" value="1"/>
</dbReference>
<evidence type="ECO:0000259" key="7">
    <source>
        <dbReference type="Pfam" id="PF08544"/>
    </source>
</evidence>
<evidence type="ECO:0000259" key="8">
    <source>
        <dbReference type="Pfam" id="PF10509"/>
    </source>
</evidence>
<dbReference type="InterPro" id="IPR006204">
    <property type="entry name" value="GHMP_kinase_N_dom"/>
</dbReference>
<dbReference type="InterPro" id="IPR014721">
    <property type="entry name" value="Ribsml_uS5_D2-typ_fold_subgr"/>
</dbReference>
<dbReference type="Proteomes" id="UP000198510">
    <property type="component" value="Unassembled WGS sequence"/>
</dbReference>
<dbReference type="GO" id="GO:0005829">
    <property type="term" value="C:cytosol"/>
    <property type="evidence" value="ECO:0007669"/>
    <property type="project" value="TreeGrafter"/>
</dbReference>
<dbReference type="InterPro" id="IPR000705">
    <property type="entry name" value="Galactokinase"/>
</dbReference>
<dbReference type="GO" id="GO:0005524">
    <property type="term" value="F:ATP binding"/>
    <property type="evidence" value="ECO:0007669"/>
    <property type="project" value="UniProtKB-KW"/>
</dbReference>
<dbReference type="InterPro" id="IPR036554">
    <property type="entry name" value="GHMP_kinase_C_sf"/>
</dbReference>
<dbReference type="Gene3D" id="3.30.230.10">
    <property type="match status" value="1"/>
</dbReference>
<evidence type="ECO:0000313" key="10">
    <source>
        <dbReference type="Proteomes" id="UP000198510"/>
    </source>
</evidence>
<dbReference type="GO" id="GO:0006012">
    <property type="term" value="P:galactose metabolic process"/>
    <property type="evidence" value="ECO:0007669"/>
    <property type="project" value="UniProtKB-KW"/>
</dbReference>
<name>A0A1G9J1A7_9BACT</name>
<dbReference type="InterPro" id="IPR019539">
    <property type="entry name" value="GalKase_N"/>
</dbReference>
<evidence type="ECO:0000313" key="9">
    <source>
        <dbReference type="EMBL" id="SDL30904.1"/>
    </source>
</evidence>
<dbReference type="PIRSF" id="PIRSF000530">
    <property type="entry name" value="Galactokinase"/>
    <property type="match status" value="1"/>
</dbReference>
<keyword evidence="4" id="KW-0067">ATP-binding</keyword>
<keyword evidence="5" id="KW-0299">Galactose metabolism</keyword>
<proteinExistence type="inferred from homology"/>
<accession>A0A1G9J1A7</accession>
<dbReference type="InterPro" id="IPR013750">
    <property type="entry name" value="GHMP_kinase_C_dom"/>
</dbReference>
<keyword evidence="2" id="KW-0547">Nucleotide-binding</keyword>
<sequence length="373" mass="41023">MRMTPSPLTVSTPGRICLFGEHQDYLGLPVIAAAISRRIRMTGTLRPDRRVVIQLPDINARETFELAPTLAYEKPRDYFRSVVNILQREGVAIDHGVEVTVRGDIPINSGTSSSSALLVTWIHFLLRCFDGTLAQSPEAIGDMTYRAEVLEFGEPGGMMDHYSTALGNVMYFESQPTIHIEKFRPSLGTFVLGDSLEPKDTIGILRRVKYGMLEALRKIQAYDPTFDLHHAPQESAAAYRTILTADELQLLQSNLSDRDILRDAKQLLENETLSDERRGLHLGALLNQHQDNLRDAKRISTPKIDAMLDAALRAGAVGGKINGSGGGGCMFAYAPDQPEVVAEAVERAGGKAYIVTVDEGTRVESPTETFAVK</sequence>
<feature type="domain" description="Galactokinase N-terminal" evidence="8">
    <location>
        <begin position="7"/>
        <end position="41"/>
    </location>
</feature>
<dbReference type="InterPro" id="IPR020568">
    <property type="entry name" value="Ribosomal_Su5_D2-typ_SF"/>
</dbReference>